<comment type="catalytic activity">
    <reaction evidence="3">
        <text>an (S)-2-haloacid + H2O = a (2R)-2-hydroxycarboxylate + a halide anion + H(+)</text>
        <dbReference type="Rhea" id="RHEA:11192"/>
        <dbReference type="ChEBI" id="CHEBI:15377"/>
        <dbReference type="ChEBI" id="CHEBI:15378"/>
        <dbReference type="ChEBI" id="CHEBI:16042"/>
        <dbReference type="ChEBI" id="CHEBI:58314"/>
        <dbReference type="ChEBI" id="CHEBI:137405"/>
        <dbReference type="EC" id="3.8.1.2"/>
    </reaction>
</comment>
<dbReference type="Pfam" id="PF00702">
    <property type="entry name" value="Hydrolase"/>
    <property type="match status" value="1"/>
</dbReference>
<dbReference type="InterPro" id="IPR023214">
    <property type="entry name" value="HAD_sf"/>
</dbReference>
<dbReference type="InterPro" id="IPR036412">
    <property type="entry name" value="HAD-like_sf"/>
</dbReference>
<comment type="function">
    <text evidence="3">Catalyzes the hydrolytic dehalogenation of small (S)-2-haloalkanoic acids to yield the corresponding (R)-2-hydroxyalkanoic acids.</text>
</comment>
<accession>A0ABT5L0X1</accession>
<dbReference type="PRINTS" id="PR00413">
    <property type="entry name" value="HADHALOGNASE"/>
</dbReference>
<dbReference type="SUPFAM" id="SSF56784">
    <property type="entry name" value="HAD-like"/>
    <property type="match status" value="1"/>
</dbReference>
<dbReference type="InterPro" id="IPR006439">
    <property type="entry name" value="HAD-SF_hydro_IA"/>
</dbReference>
<organism evidence="4 5">
    <name type="scientific">Alteromonas gilva</name>
    <dbReference type="NCBI Taxonomy" id="2987522"/>
    <lineage>
        <taxon>Bacteria</taxon>
        <taxon>Pseudomonadati</taxon>
        <taxon>Pseudomonadota</taxon>
        <taxon>Gammaproteobacteria</taxon>
        <taxon>Alteromonadales</taxon>
        <taxon>Alteromonadaceae</taxon>
        <taxon>Alteromonas/Salinimonas group</taxon>
        <taxon>Alteromonas</taxon>
    </lineage>
</organism>
<dbReference type="PANTHER" id="PTHR43316:SF3">
    <property type="entry name" value="HALOACID DEHALOGENASE, TYPE II (AFU_ORTHOLOGUE AFUA_2G07750)-RELATED"/>
    <property type="match status" value="1"/>
</dbReference>
<evidence type="ECO:0000256" key="3">
    <source>
        <dbReference type="RuleBase" id="RU368077"/>
    </source>
</evidence>
<evidence type="ECO:0000256" key="2">
    <source>
        <dbReference type="ARBA" id="ARBA00022801"/>
    </source>
</evidence>
<dbReference type="SFLD" id="SFLDS00003">
    <property type="entry name" value="Haloacid_Dehalogenase"/>
    <property type="match status" value="1"/>
</dbReference>
<dbReference type="NCBIfam" id="TIGR01509">
    <property type="entry name" value="HAD-SF-IA-v3"/>
    <property type="match status" value="1"/>
</dbReference>
<evidence type="ECO:0000313" key="4">
    <source>
        <dbReference type="EMBL" id="MDC8830670.1"/>
    </source>
</evidence>
<dbReference type="CDD" id="cd02588">
    <property type="entry name" value="HAD_L2-DEX"/>
    <property type="match status" value="1"/>
</dbReference>
<dbReference type="SFLD" id="SFLDG01129">
    <property type="entry name" value="C1.5:_HAD__Beta-PGM__Phosphata"/>
    <property type="match status" value="1"/>
</dbReference>
<dbReference type="RefSeq" id="WP_273641435.1">
    <property type="nucleotide sequence ID" value="NZ_JAQQXP010000001.1"/>
</dbReference>
<dbReference type="InterPro" id="IPR051540">
    <property type="entry name" value="S-2-haloacid_dehalogenase"/>
</dbReference>
<dbReference type="Gene3D" id="3.40.50.1000">
    <property type="entry name" value="HAD superfamily/HAD-like"/>
    <property type="match status" value="1"/>
</dbReference>
<dbReference type="PANTHER" id="PTHR43316">
    <property type="entry name" value="HYDROLASE, HALOACID DELAHOGENASE-RELATED"/>
    <property type="match status" value="1"/>
</dbReference>
<keyword evidence="5" id="KW-1185">Reference proteome</keyword>
<gene>
    <name evidence="4" type="ORF">OIK42_07840</name>
</gene>
<dbReference type="InterPro" id="IPR023198">
    <property type="entry name" value="PGP-like_dom2"/>
</dbReference>
<keyword evidence="2 3" id="KW-0378">Hydrolase</keyword>
<sequence length="225" mass="24292">MPKVIIFDVNETLLDLSPMRETVGKALNGNQALLTLWFSTLLHYSLVSTVSGRFAHFGAIGVAALQMVAHSNGITMSKEDAHKAIIPALLNLPAHPDVKPALATLKQQGFTLACLTNSSTQGVKTQLEYAGLTKYFDARLSIEPLQIYKPDQRAYAWALEQLNVKPAEALMVAAHGWDIAGASAAGMQTAFVARPGQSLYPLANAPDFNVNDIAQLADELDHVVR</sequence>
<dbReference type="Proteomes" id="UP001218788">
    <property type="component" value="Unassembled WGS sequence"/>
</dbReference>
<dbReference type="Gene3D" id="1.10.150.240">
    <property type="entry name" value="Putative phosphatase, domain 2"/>
    <property type="match status" value="1"/>
</dbReference>
<evidence type="ECO:0000256" key="1">
    <source>
        <dbReference type="ARBA" id="ARBA00008106"/>
    </source>
</evidence>
<dbReference type="InterPro" id="IPR006328">
    <property type="entry name" value="2-HAD"/>
</dbReference>
<dbReference type="EC" id="3.8.1.2" evidence="3"/>
<protein>
    <recommendedName>
        <fullName evidence="3">(S)-2-haloacid dehalogenase</fullName>
        <ecNumber evidence="3">3.8.1.2</ecNumber>
    </recommendedName>
    <alternativeName>
        <fullName evidence="3">2-haloalkanoic acid dehalogenase</fullName>
    </alternativeName>
    <alternativeName>
        <fullName evidence="3">Halocarboxylic acid halidohydrolase</fullName>
    </alternativeName>
    <alternativeName>
        <fullName evidence="3">L-2-haloacid dehalogenase</fullName>
    </alternativeName>
</protein>
<comment type="similarity">
    <text evidence="1 3">Belongs to the HAD-like hydrolase superfamily. S-2-haloalkanoic acid dehalogenase family.</text>
</comment>
<reference evidence="4 5" key="1">
    <citation type="submission" date="2022-10" db="EMBL/GenBank/DDBJ databases">
        <title>Alteromonas sp. chi3 Genome sequencing.</title>
        <authorList>
            <person name="Park S."/>
        </authorList>
    </citation>
    <scope>NUCLEOTIDE SEQUENCE [LARGE SCALE GENOMIC DNA]</scope>
    <source>
        <strain evidence="5">chi3</strain>
    </source>
</reference>
<evidence type="ECO:0000313" key="5">
    <source>
        <dbReference type="Proteomes" id="UP001218788"/>
    </source>
</evidence>
<name>A0ABT5L0X1_9ALTE</name>
<dbReference type="NCBIfam" id="TIGR01428">
    <property type="entry name" value="HAD_type_II"/>
    <property type="match status" value="1"/>
</dbReference>
<dbReference type="NCBIfam" id="TIGR01493">
    <property type="entry name" value="HAD-SF-IA-v2"/>
    <property type="match status" value="1"/>
</dbReference>
<dbReference type="EMBL" id="JAQQXP010000001">
    <property type="protein sequence ID" value="MDC8830670.1"/>
    <property type="molecule type" value="Genomic_DNA"/>
</dbReference>
<comment type="caution">
    <text evidence="4">The sequence shown here is derived from an EMBL/GenBank/DDBJ whole genome shotgun (WGS) entry which is preliminary data.</text>
</comment>
<proteinExistence type="inferred from homology"/>